<organism evidence="2 3">
    <name type="scientific">Nocardioides piscis</name>
    <dbReference type="NCBI Taxonomy" id="2714938"/>
    <lineage>
        <taxon>Bacteria</taxon>
        <taxon>Bacillati</taxon>
        <taxon>Actinomycetota</taxon>
        <taxon>Actinomycetes</taxon>
        <taxon>Propionibacteriales</taxon>
        <taxon>Nocardioidaceae</taxon>
        <taxon>Nocardioides</taxon>
    </lineage>
</organism>
<dbReference type="EMBL" id="CP049866">
    <property type="protein sequence ID" value="QIK76591.1"/>
    <property type="molecule type" value="Genomic_DNA"/>
</dbReference>
<keyword evidence="2" id="KW-0282">Flagellum</keyword>
<gene>
    <name evidence="2" type="ORF">G7071_15350</name>
</gene>
<dbReference type="AlphaFoldDB" id="A0A6G7YIM2"/>
<sequence length="98" mass="11101">MADIYVKLDDLEEVVTQLEEIITEFENATSLSEELESAIGDPFGDSDLRDKARNFEERWDDKRNQLKDGLSGVKDHAKGVIEGIRDWDSQTATQLSNV</sequence>
<keyword evidence="2" id="KW-0969">Cilium</keyword>
<keyword evidence="1" id="KW-0175">Coiled coil</keyword>
<dbReference type="KEGG" id="npi:G7071_15350"/>
<name>A0A6G7YIM2_9ACTN</name>
<reference evidence="2 3" key="1">
    <citation type="submission" date="2020-03" db="EMBL/GenBank/DDBJ databases">
        <title>Nocardioides sp. nov., isolated from fish.</title>
        <authorList>
            <person name="Hyun D.-W."/>
            <person name="Bae J.-W."/>
        </authorList>
    </citation>
    <scope>NUCLEOTIDE SEQUENCE [LARGE SCALE GENOMIC DNA]</scope>
    <source>
        <strain evidence="2 3">HDW12A</strain>
    </source>
</reference>
<evidence type="ECO:0000256" key="1">
    <source>
        <dbReference type="SAM" id="Coils"/>
    </source>
</evidence>
<evidence type="ECO:0000313" key="3">
    <source>
        <dbReference type="Proteomes" id="UP000502035"/>
    </source>
</evidence>
<evidence type="ECO:0000313" key="2">
    <source>
        <dbReference type="EMBL" id="QIK76591.1"/>
    </source>
</evidence>
<protein>
    <submittedName>
        <fullName evidence="2">Flagellar protein FlgN</fullName>
    </submittedName>
</protein>
<feature type="coiled-coil region" evidence="1">
    <location>
        <begin position="1"/>
        <end position="38"/>
    </location>
</feature>
<dbReference type="Proteomes" id="UP000502035">
    <property type="component" value="Chromosome"/>
</dbReference>
<keyword evidence="3" id="KW-1185">Reference proteome</keyword>
<dbReference type="RefSeq" id="WP_166320164.1">
    <property type="nucleotide sequence ID" value="NZ_CP049866.1"/>
</dbReference>
<accession>A0A6G7YIM2</accession>
<proteinExistence type="predicted"/>
<keyword evidence="2" id="KW-0966">Cell projection</keyword>